<feature type="domain" description="N-acetyltransferase" evidence="1">
    <location>
        <begin position="7"/>
        <end position="163"/>
    </location>
</feature>
<dbReference type="Pfam" id="PF13673">
    <property type="entry name" value="Acetyltransf_10"/>
    <property type="match status" value="1"/>
</dbReference>
<organism evidence="2 3">
    <name type="scientific">Kingella denitrificans ATCC 33394</name>
    <dbReference type="NCBI Taxonomy" id="888741"/>
    <lineage>
        <taxon>Bacteria</taxon>
        <taxon>Pseudomonadati</taxon>
        <taxon>Pseudomonadota</taxon>
        <taxon>Betaproteobacteria</taxon>
        <taxon>Neisseriales</taxon>
        <taxon>Neisseriaceae</taxon>
        <taxon>Kingella</taxon>
    </lineage>
</organism>
<dbReference type="CDD" id="cd04301">
    <property type="entry name" value="NAT_SF"/>
    <property type="match status" value="1"/>
</dbReference>
<dbReference type="InterPro" id="IPR000182">
    <property type="entry name" value="GNAT_dom"/>
</dbReference>
<dbReference type="AlphaFoldDB" id="F0F1K1"/>
<dbReference type="EMBL" id="AEWV01000040">
    <property type="protein sequence ID" value="EGC16616.1"/>
    <property type="molecule type" value="Genomic_DNA"/>
</dbReference>
<dbReference type="PROSITE" id="PS51186">
    <property type="entry name" value="GNAT"/>
    <property type="match status" value="1"/>
</dbReference>
<dbReference type="Gene3D" id="3.40.630.30">
    <property type="match status" value="1"/>
</dbReference>
<dbReference type="InterPro" id="IPR016181">
    <property type="entry name" value="Acyl_CoA_acyltransferase"/>
</dbReference>
<evidence type="ECO:0000313" key="3">
    <source>
        <dbReference type="Proteomes" id="UP000004088"/>
    </source>
</evidence>
<dbReference type="Proteomes" id="UP000004088">
    <property type="component" value="Unassembled WGS sequence"/>
</dbReference>
<evidence type="ECO:0000313" key="2">
    <source>
        <dbReference type="EMBL" id="EGC16616.1"/>
    </source>
</evidence>
<dbReference type="RefSeq" id="WP_003784030.1">
    <property type="nucleotide sequence ID" value="NZ_GL870929.1"/>
</dbReference>
<accession>F0F1K1</accession>
<name>F0F1K1_9NEIS</name>
<proteinExistence type="predicted"/>
<keyword evidence="2" id="KW-0808">Transferase</keyword>
<gene>
    <name evidence="2" type="ORF">HMPREF9098_1986</name>
</gene>
<reference evidence="2 3" key="1">
    <citation type="submission" date="2011-01" db="EMBL/GenBank/DDBJ databases">
        <authorList>
            <person name="Muzny D."/>
            <person name="Qin X."/>
            <person name="Deng J."/>
            <person name="Jiang H."/>
            <person name="Liu Y."/>
            <person name="Qu J."/>
            <person name="Song X.-Z."/>
            <person name="Zhang L."/>
            <person name="Thornton R."/>
            <person name="Coyle M."/>
            <person name="Francisco L."/>
            <person name="Jackson L."/>
            <person name="Javaid M."/>
            <person name="Korchina V."/>
            <person name="Kovar C."/>
            <person name="Mata R."/>
            <person name="Mathew T."/>
            <person name="Ngo R."/>
            <person name="Nguyen L."/>
            <person name="Nguyen N."/>
            <person name="Okwuonu G."/>
            <person name="Ongeri F."/>
            <person name="Pham C."/>
            <person name="Simmons D."/>
            <person name="Wilczek-Boney K."/>
            <person name="Hale W."/>
            <person name="Jakkamsetti A."/>
            <person name="Pham P."/>
            <person name="Ruth R."/>
            <person name="San Lucas F."/>
            <person name="Warren J."/>
            <person name="Zhang J."/>
            <person name="Zhao Z."/>
            <person name="Zhou C."/>
            <person name="Zhu D."/>
            <person name="Lee S."/>
            <person name="Bess C."/>
            <person name="Blankenburg K."/>
            <person name="Forbes L."/>
            <person name="Fu Q."/>
            <person name="Gubbala S."/>
            <person name="Hirani K."/>
            <person name="Jayaseelan J.C."/>
            <person name="Lara F."/>
            <person name="Munidasa M."/>
            <person name="Palculict T."/>
            <person name="Patil S."/>
            <person name="Pu L.-L."/>
            <person name="Saada N."/>
            <person name="Tang L."/>
            <person name="Weissenberger G."/>
            <person name="Zhu Y."/>
            <person name="Hemphill L."/>
            <person name="Shang Y."/>
            <person name="Youmans B."/>
            <person name="Ayvaz T."/>
            <person name="Ross M."/>
            <person name="Santibanez J."/>
            <person name="Aqrawi P."/>
            <person name="Gross S."/>
            <person name="Joshi V."/>
            <person name="Fowler G."/>
            <person name="Nazareth L."/>
            <person name="Reid J."/>
            <person name="Worley K."/>
            <person name="Petrosino J."/>
            <person name="Highlander S."/>
            <person name="Gibbs R."/>
        </authorList>
    </citation>
    <scope>NUCLEOTIDE SEQUENCE [LARGE SCALE GENOMIC DNA]</scope>
    <source>
        <strain evidence="2 3">ATCC 33394</strain>
    </source>
</reference>
<dbReference type="STRING" id="888741.HMPREF9098_1986"/>
<evidence type="ECO:0000259" key="1">
    <source>
        <dbReference type="PROSITE" id="PS51186"/>
    </source>
</evidence>
<keyword evidence="3" id="KW-1185">Reference proteome</keyword>
<dbReference type="SUPFAM" id="SSF55729">
    <property type="entry name" value="Acyl-CoA N-acyltransferases (Nat)"/>
    <property type="match status" value="1"/>
</dbReference>
<dbReference type="HOGENOM" id="CLU_087351_4_0_4"/>
<sequence length="164" mass="18833">MMPQLPTLLRPARHEDCPQILRVHRHAVRYSCLKSYTPEIMNAWLDLLEPESYLGPIDNPNKALWLIEYENQIQGFFLLNYAEAQLEALYVHPVVHYSGLGTALLKKAEALAIQADLSLLSLYASKNSIEFYRINGYESLGEAIMPLNEHIQAECLLMRKYLSQ</sequence>
<comment type="caution">
    <text evidence="2">The sequence shown here is derived from an EMBL/GenBank/DDBJ whole genome shotgun (WGS) entry which is preliminary data.</text>
</comment>
<dbReference type="GO" id="GO:0016747">
    <property type="term" value="F:acyltransferase activity, transferring groups other than amino-acyl groups"/>
    <property type="evidence" value="ECO:0007669"/>
    <property type="project" value="InterPro"/>
</dbReference>
<protein>
    <submittedName>
        <fullName evidence="2">Acetyltransferase, GNAT family</fullName>
    </submittedName>
</protein>